<dbReference type="PANTHER" id="PTHR44591">
    <property type="entry name" value="STRESS RESPONSE REGULATOR PROTEIN 1"/>
    <property type="match status" value="1"/>
</dbReference>
<comment type="function">
    <text evidence="4">May play the central regulatory role in sporulation. It may be an element of the effector pathway responsible for the activation of sporulation genes in response to nutritional stress. Spo0A may act in concert with spo0H (a sigma factor) to control the expression of some genes that are critical to the sporulation process.</text>
</comment>
<evidence type="ECO:0000259" key="6">
    <source>
        <dbReference type="PROSITE" id="PS50110"/>
    </source>
</evidence>
<organism evidence="7 8">
    <name type="scientific">Anaeromicrobium sediminis</name>
    <dbReference type="NCBI Taxonomy" id="1478221"/>
    <lineage>
        <taxon>Bacteria</taxon>
        <taxon>Bacillati</taxon>
        <taxon>Bacillota</taxon>
        <taxon>Clostridia</taxon>
        <taxon>Peptostreptococcales</taxon>
        <taxon>Thermotaleaceae</taxon>
        <taxon>Anaeromicrobium</taxon>
    </lineage>
</organism>
<dbReference type="SMART" id="SM00448">
    <property type="entry name" value="REC"/>
    <property type="match status" value="1"/>
</dbReference>
<evidence type="ECO:0000256" key="5">
    <source>
        <dbReference type="PROSITE-ProRule" id="PRU00169"/>
    </source>
</evidence>
<evidence type="ECO:0000256" key="3">
    <source>
        <dbReference type="ARBA" id="ARBA00023012"/>
    </source>
</evidence>
<dbReference type="InterPro" id="IPR001789">
    <property type="entry name" value="Sig_transdc_resp-reg_receiver"/>
</dbReference>
<protein>
    <recommendedName>
        <fullName evidence="1">Stage 0 sporulation protein A homolog</fullName>
    </recommendedName>
</protein>
<gene>
    <name evidence="7" type="ORF">CCE28_04015</name>
</gene>
<feature type="domain" description="Response regulatory" evidence="6">
    <location>
        <begin position="4"/>
        <end position="120"/>
    </location>
</feature>
<evidence type="ECO:0000313" key="7">
    <source>
        <dbReference type="EMBL" id="PAB60713.1"/>
    </source>
</evidence>
<evidence type="ECO:0000313" key="8">
    <source>
        <dbReference type="Proteomes" id="UP000216024"/>
    </source>
</evidence>
<evidence type="ECO:0000256" key="4">
    <source>
        <dbReference type="ARBA" id="ARBA00024867"/>
    </source>
</evidence>
<dbReference type="Pfam" id="PF08664">
    <property type="entry name" value="YcbB"/>
    <property type="match status" value="1"/>
</dbReference>
<reference evidence="7 8" key="1">
    <citation type="submission" date="2017-06" db="EMBL/GenBank/DDBJ databases">
        <title>Draft genome sequence of anaerobic fermentative bacterium Anaeromicrobium sediminis DY2726D isolated from West Pacific Ocean sediments.</title>
        <authorList>
            <person name="Zeng X."/>
        </authorList>
    </citation>
    <scope>NUCLEOTIDE SEQUENCE [LARGE SCALE GENOMIC DNA]</scope>
    <source>
        <strain evidence="7 8">DY2726D</strain>
    </source>
</reference>
<dbReference type="GO" id="GO:0000160">
    <property type="term" value="P:phosphorelay signal transduction system"/>
    <property type="evidence" value="ECO:0007669"/>
    <property type="project" value="UniProtKB-KW"/>
</dbReference>
<dbReference type="Pfam" id="PF00072">
    <property type="entry name" value="Response_reg"/>
    <property type="match status" value="1"/>
</dbReference>
<dbReference type="SUPFAM" id="SSF52172">
    <property type="entry name" value="CheY-like"/>
    <property type="match status" value="1"/>
</dbReference>
<keyword evidence="8" id="KW-1185">Reference proteome</keyword>
<evidence type="ECO:0000256" key="1">
    <source>
        <dbReference type="ARBA" id="ARBA00018672"/>
    </source>
</evidence>
<dbReference type="RefSeq" id="WP_095131209.1">
    <property type="nucleotide sequence ID" value="NZ_NIBG01000002.1"/>
</dbReference>
<feature type="modified residue" description="4-aspartylphosphate" evidence="5">
    <location>
        <position position="55"/>
    </location>
</feature>
<dbReference type="InterPro" id="IPR013972">
    <property type="entry name" value="YcbB"/>
</dbReference>
<dbReference type="PANTHER" id="PTHR44591:SF14">
    <property type="entry name" value="PROTEIN PILG"/>
    <property type="match status" value="1"/>
</dbReference>
<accession>A0A267MPJ1</accession>
<keyword evidence="2 5" id="KW-0597">Phosphoprotein</keyword>
<dbReference type="Gene3D" id="3.40.50.2300">
    <property type="match status" value="1"/>
</dbReference>
<dbReference type="AlphaFoldDB" id="A0A267MPJ1"/>
<name>A0A267MPJ1_9FIRM</name>
<comment type="caution">
    <text evidence="7">The sequence shown here is derived from an EMBL/GenBank/DDBJ whole genome shotgun (WGS) entry which is preliminary data.</text>
</comment>
<dbReference type="InterPro" id="IPR011006">
    <property type="entry name" value="CheY-like_superfamily"/>
</dbReference>
<dbReference type="EMBL" id="NIBG01000002">
    <property type="protein sequence ID" value="PAB60713.1"/>
    <property type="molecule type" value="Genomic_DNA"/>
</dbReference>
<proteinExistence type="predicted"/>
<dbReference type="OrthoDB" id="1684633at2"/>
<evidence type="ECO:0000256" key="2">
    <source>
        <dbReference type="ARBA" id="ARBA00022553"/>
    </source>
</evidence>
<dbReference type="InterPro" id="IPR050595">
    <property type="entry name" value="Bact_response_regulator"/>
</dbReference>
<dbReference type="PROSITE" id="PS50110">
    <property type="entry name" value="RESPONSE_REGULATORY"/>
    <property type="match status" value="1"/>
</dbReference>
<sequence length="299" mass="34213">MEFSIYIVDDDENIRAILKKVIRDNKLGYVIGESSDGIHGIENIIDLKPNIVLVDLLLPKCDGITIVDKVTSMNRDISFIMISQVDSPNMVGEAYKKNIEFFIHKPINQIEVISIINKVKGNIKMKKIVNSLEKTLHSIMDLKGNDEFGSHKKNKKHKGEKILLELGIIGEAGSNDIIEIINMLMEKNEMNINTISNKKVYEIYDMLKNRYKNLYEKELSIGAFEQRIRRAVGKGLKNIANLGLEDYANDIYMKYSNSLFDFSEVRREMNYIKGKSTHPGKINIKKFIDGIVIEVLNEL</sequence>
<dbReference type="Proteomes" id="UP000216024">
    <property type="component" value="Unassembled WGS sequence"/>
</dbReference>
<keyword evidence="3" id="KW-0902">Two-component regulatory system</keyword>